<organism evidence="1 2">
    <name type="scientific">Mitsuokella multacida</name>
    <dbReference type="NCBI Taxonomy" id="52226"/>
    <lineage>
        <taxon>Bacteria</taxon>
        <taxon>Bacillati</taxon>
        <taxon>Bacillota</taxon>
        <taxon>Negativicutes</taxon>
        <taxon>Selenomonadales</taxon>
        <taxon>Selenomonadaceae</taxon>
        <taxon>Mitsuokella</taxon>
    </lineage>
</organism>
<dbReference type="RefSeq" id="WP_118176064.1">
    <property type="nucleotide sequence ID" value="NZ_JAQEAO010000001.1"/>
</dbReference>
<comment type="caution">
    <text evidence="1">The sequence shown here is derived from an EMBL/GenBank/DDBJ whole genome shotgun (WGS) entry which is preliminary data.</text>
</comment>
<proteinExistence type="predicted"/>
<dbReference type="EMBL" id="QRHE01000006">
    <property type="protein sequence ID" value="RHF51434.1"/>
    <property type="molecule type" value="Genomic_DNA"/>
</dbReference>
<name>A0A414NWD7_9FIRM</name>
<sequence length="80" mass="9648">MIVEHITDEEKVRRILADREEDLLQRDILDAIRKHNVKYYRLKDIMDEILDNISTYVQVNKDSVSEEIYPCIPDETTRRK</sequence>
<protein>
    <submittedName>
        <fullName evidence="1">Uncharacterized protein</fullName>
    </submittedName>
</protein>
<dbReference type="Proteomes" id="UP000283442">
    <property type="component" value="Unassembled WGS sequence"/>
</dbReference>
<gene>
    <name evidence="1" type="ORF">DW674_06620</name>
</gene>
<dbReference type="AlphaFoldDB" id="A0A414NWD7"/>
<evidence type="ECO:0000313" key="2">
    <source>
        <dbReference type="Proteomes" id="UP000283442"/>
    </source>
</evidence>
<reference evidence="1 2" key="1">
    <citation type="submission" date="2018-08" db="EMBL/GenBank/DDBJ databases">
        <title>A genome reference for cultivated species of the human gut microbiota.</title>
        <authorList>
            <person name="Zou Y."/>
            <person name="Xue W."/>
            <person name="Luo G."/>
        </authorList>
    </citation>
    <scope>NUCLEOTIDE SEQUENCE [LARGE SCALE GENOMIC DNA]</scope>
    <source>
        <strain evidence="1 2">AM25-21AC</strain>
    </source>
</reference>
<evidence type="ECO:0000313" key="1">
    <source>
        <dbReference type="EMBL" id="RHF51434.1"/>
    </source>
</evidence>
<accession>A0A414NWD7</accession>